<dbReference type="Proteomes" id="UP000641910">
    <property type="component" value="Unassembled WGS sequence"/>
</dbReference>
<feature type="domain" description="Knr4/Smi1-like" evidence="1">
    <location>
        <begin position="29"/>
        <end position="148"/>
    </location>
</feature>
<proteinExistence type="predicted"/>
<comment type="caution">
    <text evidence="2">The sequence shown here is derived from an EMBL/GenBank/DDBJ whole genome shotgun (WGS) entry which is preliminary data.</text>
</comment>
<sequence length="161" mass="19008">MNDFSFLKKYVLPSEHVEAPPGQKHVFYPLNKREVEEAEQRLNRTFPKELREFYFQIGYGFLCNNQVSFTTRIMDLHSIADLILGEDFWEDYDLVDEIAERPHRFPFFELGNDSLIFLDLSQETSAGIHPVDYAGIIIADSIEEFVRKLDARENYYLFIEI</sequence>
<dbReference type="EMBL" id="JAECVU010000001">
    <property type="protein sequence ID" value="MBH8587736.1"/>
    <property type="molecule type" value="Genomic_DNA"/>
</dbReference>
<reference evidence="2 3" key="1">
    <citation type="submission" date="2020-12" db="EMBL/GenBank/DDBJ databases">
        <title>WGS of Thermoactinomyces spp.</title>
        <authorList>
            <person name="Cheng K."/>
        </authorList>
    </citation>
    <scope>NUCLEOTIDE SEQUENCE [LARGE SCALE GENOMIC DNA]</scope>
    <source>
        <strain evidence="3">CICC 10650\ACCC 41061</strain>
    </source>
</reference>
<dbReference type="Pfam" id="PF09346">
    <property type="entry name" value="SMI1_KNR4"/>
    <property type="match status" value="1"/>
</dbReference>
<dbReference type="Gene3D" id="3.40.1580.10">
    <property type="entry name" value="SMI1/KNR4-like"/>
    <property type="match status" value="1"/>
</dbReference>
<dbReference type="InterPro" id="IPR018958">
    <property type="entry name" value="Knr4/Smi1-like_dom"/>
</dbReference>
<accession>A0ABS0QEN5</accession>
<dbReference type="InterPro" id="IPR037883">
    <property type="entry name" value="Knr4/Smi1-like_sf"/>
</dbReference>
<organism evidence="2 3">
    <name type="scientific">Thermoactinomyces vulgaris</name>
    <dbReference type="NCBI Taxonomy" id="2026"/>
    <lineage>
        <taxon>Bacteria</taxon>
        <taxon>Bacillati</taxon>
        <taxon>Bacillota</taxon>
        <taxon>Bacilli</taxon>
        <taxon>Bacillales</taxon>
        <taxon>Thermoactinomycetaceae</taxon>
        <taxon>Thermoactinomyces</taxon>
    </lineage>
</organism>
<dbReference type="RefSeq" id="WP_062842906.1">
    <property type="nucleotide sequence ID" value="NZ_JACEIS010000004.1"/>
</dbReference>
<name>A0ABS0QEN5_THEVU</name>
<dbReference type="SMART" id="SM00860">
    <property type="entry name" value="SMI1_KNR4"/>
    <property type="match status" value="1"/>
</dbReference>
<keyword evidence="3" id="KW-1185">Reference proteome</keyword>
<evidence type="ECO:0000313" key="2">
    <source>
        <dbReference type="EMBL" id="MBH8587736.1"/>
    </source>
</evidence>
<dbReference type="SUPFAM" id="SSF160631">
    <property type="entry name" value="SMI1/KNR4-like"/>
    <property type="match status" value="1"/>
</dbReference>
<protein>
    <submittedName>
        <fullName evidence="2">SMI1/KNR4 family protein</fullName>
    </submittedName>
</protein>
<evidence type="ECO:0000313" key="3">
    <source>
        <dbReference type="Proteomes" id="UP000641910"/>
    </source>
</evidence>
<gene>
    <name evidence="2" type="ORF">I8U22_02735</name>
</gene>
<evidence type="ECO:0000259" key="1">
    <source>
        <dbReference type="SMART" id="SM00860"/>
    </source>
</evidence>